<gene>
    <name evidence="1" type="ORF">SLEP1_g50441</name>
</gene>
<sequence length="110" mass="11954">MDAEAVAGGSCGSATERGESLVITLISSWIFLHKIAADCKEELAGGSAGTHRAARFALLLLPYRVTAEQEAQATNTPTLLRNEYFRSALFLPLHPLLLVCGCEFFRFLIP</sequence>
<name>A0AAV5M3F1_9ROSI</name>
<evidence type="ECO:0000313" key="2">
    <source>
        <dbReference type="Proteomes" id="UP001054252"/>
    </source>
</evidence>
<comment type="caution">
    <text evidence="1">The sequence shown here is derived from an EMBL/GenBank/DDBJ whole genome shotgun (WGS) entry which is preliminary data.</text>
</comment>
<organism evidence="1 2">
    <name type="scientific">Rubroshorea leprosula</name>
    <dbReference type="NCBI Taxonomy" id="152421"/>
    <lineage>
        <taxon>Eukaryota</taxon>
        <taxon>Viridiplantae</taxon>
        <taxon>Streptophyta</taxon>
        <taxon>Embryophyta</taxon>
        <taxon>Tracheophyta</taxon>
        <taxon>Spermatophyta</taxon>
        <taxon>Magnoliopsida</taxon>
        <taxon>eudicotyledons</taxon>
        <taxon>Gunneridae</taxon>
        <taxon>Pentapetalae</taxon>
        <taxon>rosids</taxon>
        <taxon>malvids</taxon>
        <taxon>Malvales</taxon>
        <taxon>Dipterocarpaceae</taxon>
        <taxon>Rubroshorea</taxon>
    </lineage>
</organism>
<dbReference type="EMBL" id="BPVZ01000165">
    <property type="protein sequence ID" value="GKV43107.1"/>
    <property type="molecule type" value="Genomic_DNA"/>
</dbReference>
<keyword evidence="2" id="KW-1185">Reference proteome</keyword>
<protein>
    <submittedName>
        <fullName evidence="1">Uncharacterized protein</fullName>
    </submittedName>
</protein>
<reference evidence="1 2" key="1">
    <citation type="journal article" date="2021" name="Commun. Biol.">
        <title>The genome of Shorea leprosula (Dipterocarpaceae) highlights the ecological relevance of drought in aseasonal tropical rainforests.</title>
        <authorList>
            <person name="Ng K.K.S."/>
            <person name="Kobayashi M.J."/>
            <person name="Fawcett J.A."/>
            <person name="Hatakeyama M."/>
            <person name="Paape T."/>
            <person name="Ng C.H."/>
            <person name="Ang C.C."/>
            <person name="Tnah L.H."/>
            <person name="Lee C.T."/>
            <person name="Nishiyama T."/>
            <person name="Sese J."/>
            <person name="O'Brien M.J."/>
            <person name="Copetti D."/>
            <person name="Mohd Noor M.I."/>
            <person name="Ong R.C."/>
            <person name="Putra M."/>
            <person name="Sireger I.Z."/>
            <person name="Indrioko S."/>
            <person name="Kosugi Y."/>
            <person name="Izuno A."/>
            <person name="Isagi Y."/>
            <person name="Lee S.L."/>
            <person name="Shimizu K.K."/>
        </authorList>
    </citation>
    <scope>NUCLEOTIDE SEQUENCE [LARGE SCALE GENOMIC DNA]</scope>
    <source>
        <strain evidence="1">214</strain>
    </source>
</reference>
<accession>A0AAV5M3F1</accession>
<dbReference type="Proteomes" id="UP001054252">
    <property type="component" value="Unassembled WGS sequence"/>
</dbReference>
<dbReference type="AlphaFoldDB" id="A0AAV5M3F1"/>
<proteinExistence type="predicted"/>
<evidence type="ECO:0000313" key="1">
    <source>
        <dbReference type="EMBL" id="GKV43107.1"/>
    </source>
</evidence>